<evidence type="ECO:0000256" key="3">
    <source>
        <dbReference type="ARBA" id="ARBA00022553"/>
    </source>
</evidence>
<accession>K2G6C5</accession>
<evidence type="ECO:0000259" key="7">
    <source>
        <dbReference type="PROSITE" id="PS50109"/>
    </source>
</evidence>
<keyword evidence="4" id="KW-0808">Transferase</keyword>
<evidence type="ECO:0000256" key="2">
    <source>
        <dbReference type="ARBA" id="ARBA00012438"/>
    </source>
</evidence>
<evidence type="ECO:0000256" key="4">
    <source>
        <dbReference type="ARBA" id="ARBA00022679"/>
    </source>
</evidence>
<sequence>MRAKPQGEKHEIRLEIQSSEWLATMIWETVADIIRLKWRGKTQKLKGMISGLVASTIDQTLLYIEENAQESEKEFEKLFLWLNIWVWLSSLSERKIVLVNPCFCEIFEIWPEDAAWHRIDDFIARFVADFEQYQKWKQQFTDNGAVSSFELPLVTAKWNKRWILISSKRFTEADREAFSIMDVTNIKELEKLKEYTAHVLTHDIRSPLTGAIWFANLLNRKIKLKWDNAIYMYHIITSLQRLERLVNNYLDIMKMEQWIYNMNLETIDLREFLEKESSYFNISEKEKWVKIILPKKTRNKSIVLWDRNWLEHMFNNLLRNAIEETFKNWWDSARIEICDIWNSYEILFLNPGRISDELQPKLFKEKYLKSSKENGNWIWAYFANLIAKAHLGSIAIKGTDEKTWTVISVILPKNLLESSENKLDL</sequence>
<evidence type="ECO:0000313" key="8">
    <source>
        <dbReference type="EMBL" id="EKE29872.1"/>
    </source>
</evidence>
<organism evidence="8">
    <name type="scientific">uncultured bacterium</name>
    <name type="common">gcode 4</name>
    <dbReference type="NCBI Taxonomy" id="1234023"/>
    <lineage>
        <taxon>Bacteria</taxon>
        <taxon>environmental samples</taxon>
    </lineage>
</organism>
<dbReference type="GO" id="GO:0016036">
    <property type="term" value="P:cellular response to phosphate starvation"/>
    <property type="evidence" value="ECO:0007669"/>
    <property type="project" value="TreeGrafter"/>
</dbReference>
<dbReference type="InterPro" id="IPR005467">
    <property type="entry name" value="His_kinase_dom"/>
</dbReference>
<dbReference type="InterPro" id="IPR035965">
    <property type="entry name" value="PAS-like_dom_sf"/>
</dbReference>
<feature type="domain" description="Histidine kinase" evidence="7">
    <location>
        <begin position="199"/>
        <end position="415"/>
    </location>
</feature>
<dbReference type="Gene3D" id="3.30.565.10">
    <property type="entry name" value="Histidine kinase-like ATPase, C-terminal domain"/>
    <property type="match status" value="1"/>
</dbReference>
<dbReference type="PROSITE" id="PS50109">
    <property type="entry name" value="HIS_KIN"/>
    <property type="match status" value="1"/>
</dbReference>
<dbReference type="InterPro" id="IPR036097">
    <property type="entry name" value="HisK_dim/P_sf"/>
</dbReference>
<comment type="catalytic activity">
    <reaction evidence="1">
        <text>ATP + protein L-histidine = ADP + protein N-phospho-L-histidine.</text>
        <dbReference type="EC" id="2.7.13.3"/>
    </reaction>
</comment>
<dbReference type="Gene3D" id="3.30.450.20">
    <property type="entry name" value="PAS domain"/>
    <property type="match status" value="1"/>
</dbReference>
<dbReference type="SMART" id="SM00388">
    <property type="entry name" value="HisKA"/>
    <property type="match status" value="1"/>
</dbReference>
<evidence type="ECO:0000256" key="5">
    <source>
        <dbReference type="ARBA" id="ARBA00022777"/>
    </source>
</evidence>
<dbReference type="GO" id="GO:0000155">
    <property type="term" value="F:phosphorelay sensor kinase activity"/>
    <property type="evidence" value="ECO:0007669"/>
    <property type="project" value="InterPro"/>
</dbReference>
<dbReference type="EC" id="2.7.13.3" evidence="2"/>
<keyword evidence="6" id="KW-0902">Two-component regulatory system</keyword>
<dbReference type="SUPFAM" id="SSF55785">
    <property type="entry name" value="PYP-like sensor domain (PAS domain)"/>
    <property type="match status" value="1"/>
</dbReference>
<name>K2G6C5_9BACT</name>
<dbReference type="Pfam" id="PF00512">
    <property type="entry name" value="HisKA"/>
    <property type="match status" value="1"/>
</dbReference>
<dbReference type="SUPFAM" id="SSF55874">
    <property type="entry name" value="ATPase domain of HSP90 chaperone/DNA topoisomerase II/histidine kinase"/>
    <property type="match status" value="1"/>
</dbReference>
<evidence type="ECO:0000256" key="1">
    <source>
        <dbReference type="ARBA" id="ARBA00000085"/>
    </source>
</evidence>
<dbReference type="CDD" id="cd00082">
    <property type="entry name" value="HisKA"/>
    <property type="match status" value="1"/>
</dbReference>
<evidence type="ECO:0000256" key="6">
    <source>
        <dbReference type="ARBA" id="ARBA00023012"/>
    </source>
</evidence>
<dbReference type="GO" id="GO:0004721">
    <property type="term" value="F:phosphoprotein phosphatase activity"/>
    <property type="evidence" value="ECO:0007669"/>
    <property type="project" value="TreeGrafter"/>
</dbReference>
<dbReference type="PANTHER" id="PTHR45453">
    <property type="entry name" value="PHOSPHATE REGULON SENSOR PROTEIN PHOR"/>
    <property type="match status" value="1"/>
</dbReference>
<dbReference type="InterPro" id="IPR003661">
    <property type="entry name" value="HisK_dim/P_dom"/>
</dbReference>
<dbReference type="PANTHER" id="PTHR45453:SF1">
    <property type="entry name" value="PHOSPHATE REGULON SENSOR PROTEIN PHOR"/>
    <property type="match status" value="1"/>
</dbReference>
<dbReference type="InterPro" id="IPR050351">
    <property type="entry name" value="BphY/WalK/GraS-like"/>
</dbReference>
<comment type="caution">
    <text evidence="8">The sequence shown here is derived from an EMBL/GenBank/DDBJ whole genome shotgun (WGS) entry which is preliminary data.</text>
</comment>
<keyword evidence="3" id="KW-0597">Phosphoprotein</keyword>
<dbReference type="GO" id="GO:0005886">
    <property type="term" value="C:plasma membrane"/>
    <property type="evidence" value="ECO:0007669"/>
    <property type="project" value="TreeGrafter"/>
</dbReference>
<dbReference type="InterPro" id="IPR036890">
    <property type="entry name" value="HATPase_C_sf"/>
</dbReference>
<keyword evidence="5" id="KW-0418">Kinase</keyword>
<dbReference type="SUPFAM" id="SSF47384">
    <property type="entry name" value="Homodimeric domain of signal transducing histidine kinase"/>
    <property type="match status" value="1"/>
</dbReference>
<dbReference type="AlphaFoldDB" id="K2G6C5"/>
<reference evidence="8" key="1">
    <citation type="journal article" date="2012" name="Science">
        <title>Fermentation, hydrogen, and sulfur metabolism in multiple uncultivated bacterial phyla.</title>
        <authorList>
            <person name="Wrighton K.C."/>
            <person name="Thomas B.C."/>
            <person name="Sharon I."/>
            <person name="Miller C.S."/>
            <person name="Castelle C.J."/>
            <person name="VerBerkmoes N.C."/>
            <person name="Wilkins M.J."/>
            <person name="Hettich R.L."/>
            <person name="Lipton M.S."/>
            <person name="Williams K.H."/>
            <person name="Long P.E."/>
            <person name="Banfield J.F."/>
        </authorList>
    </citation>
    <scope>NUCLEOTIDE SEQUENCE [LARGE SCALE GENOMIC DNA]</scope>
</reference>
<protein>
    <recommendedName>
        <fullName evidence="2">histidine kinase</fullName>
        <ecNumber evidence="2">2.7.13.3</ecNumber>
    </recommendedName>
</protein>
<gene>
    <name evidence="8" type="ORF">ACD_2C00084G0002</name>
</gene>
<dbReference type="EMBL" id="AMFJ01000084">
    <property type="protein sequence ID" value="EKE29872.1"/>
    <property type="molecule type" value="Genomic_DNA"/>
</dbReference>
<proteinExistence type="predicted"/>
<dbReference type="Gene3D" id="1.10.287.130">
    <property type="match status" value="1"/>
</dbReference>